<proteinExistence type="predicted"/>
<name>A0A8S5M4X5_9CAUD</name>
<evidence type="ECO:0000313" key="1">
    <source>
        <dbReference type="EMBL" id="DAD77083.1"/>
    </source>
</evidence>
<dbReference type="EMBL" id="BK014817">
    <property type="protein sequence ID" value="DAD77083.1"/>
    <property type="molecule type" value="Genomic_DNA"/>
</dbReference>
<protein>
    <submittedName>
        <fullName evidence="1">Uncharacterized protein</fullName>
    </submittedName>
</protein>
<reference evidence="1" key="1">
    <citation type="journal article" date="2021" name="Proc. Natl. Acad. Sci. U.S.A.">
        <title>A Catalog of Tens of Thousands of Viruses from Human Metagenomes Reveals Hidden Associations with Chronic Diseases.</title>
        <authorList>
            <person name="Tisza M.J."/>
            <person name="Buck C.B."/>
        </authorList>
    </citation>
    <scope>NUCLEOTIDE SEQUENCE</scope>
    <source>
        <strain evidence="1">Ct0d96</strain>
    </source>
</reference>
<organism evidence="1">
    <name type="scientific">Siphoviridae sp. ct0d96</name>
    <dbReference type="NCBI Taxonomy" id="2826268"/>
    <lineage>
        <taxon>Viruses</taxon>
        <taxon>Duplodnaviria</taxon>
        <taxon>Heunggongvirae</taxon>
        <taxon>Uroviricota</taxon>
        <taxon>Caudoviricetes</taxon>
    </lineage>
</organism>
<accession>A0A8S5M4X5</accession>
<sequence length="33" mass="3673">MAVPCKDSIGERALGEKEERIAASLHHEILGRR</sequence>